<dbReference type="InterPro" id="IPR000944">
    <property type="entry name" value="Tscrpt_reg_Rrf2"/>
</dbReference>
<dbReference type="GO" id="GO:0003700">
    <property type="term" value="F:DNA-binding transcription factor activity"/>
    <property type="evidence" value="ECO:0007669"/>
    <property type="project" value="TreeGrafter"/>
</dbReference>
<reference evidence="1" key="2">
    <citation type="submission" date="2020-09" db="EMBL/GenBank/DDBJ databases">
        <authorList>
            <person name="Sun Q."/>
            <person name="Kim S."/>
        </authorList>
    </citation>
    <scope>NUCLEOTIDE SEQUENCE</scope>
    <source>
        <strain evidence="1">KCTC 42651</strain>
    </source>
</reference>
<dbReference type="InterPro" id="IPR036390">
    <property type="entry name" value="WH_DNA-bd_sf"/>
</dbReference>
<dbReference type="GO" id="GO:0005829">
    <property type="term" value="C:cytosol"/>
    <property type="evidence" value="ECO:0007669"/>
    <property type="project" value="TreeGrafter"/>
</dbReference>
<dbReference type="RefSeq" id="WP_189993168.1">
    <property type="nucleotide sequence ID" value="NZ_BMZS01000010.1"/>
</dbReference>
<dbReference type="PANTHER" id="PTHR33221">
    <property type="entry name" value="WINGED HELIX-TURN-HELIX TRANSCRIPTIONAL REGULATOR, RRF2 FAMILY"/>
    <property type="match status" value="1"/>
</dbReference>
<gene>
    <name evidence="1" type="ORF">GCM10017083_41340</name>
</gene>
<dbReference type="InterPro" id="IPR036388">
    <property type="entry name" value="WH-like_DNA-bd_sf"/>
</dbReference>
<reference evidence="1" key="1">
    <citation type="journal article" date="2014" name="Int. J. Syst. Evol. Microbiol.">
        <title>Complete genome sequence of Corynebacterium casei LMG S-19264T (=DSM 44701T), isolated from a smear-ripened cheese.</title>
        <authorList>
            <consortium name="US DOE Joint Genome Institute (JGI-PGF)"/>
            <person name="Walter F."/>
            <person name="Albersmeier A."/>
            <person name="Kalinowski J."/>
            <person name="Ruckert C."/>
        </authorList>
    </citation>
    <scope>NUCLEOTIDE SEQUENCE</scope>
    <source>
        <strain evidence="1">KCTC 42651</strain>
    </source>
</reference>
<dbReference type="Gene3D" id="1.10.10.10">
    <property type="entry name" value="Winged helix-like DNA-binding domain superfamily/Winged helix DNA-binding domain"/>
    <property type="match status" value="1"/>
</dbReference>
<sequence length="157" mass="16351">MLRLNRMTDYAIVVLGQMAQDVGRVRTAAALADSTGVPVPTVSKLLKQMAGAALVNAHRGAKGGYSLDRPAAAVTVTDIIQALEGPIALTACVDGAEDSCEVERCCPMRGNWNRVNQAIRSALDGVTLADMLDPEGMFPVRTPPAGLHAMPPAGAAE</sequence>
<dbReference type="NCBIfam" id="TIGR00738">
    <property type="entry name" value="rrf2_super"/>
    <property type="match status" value="1"/>
</dbReference>
<accession>A0A918XWA0</accession>
<evidence type="ECO:0000313" key="1">
    <source>
        <dbReference type="EMBL" id="GHD58413.1"/>
    </source>
</evidence>
<keyword evidence="2" id="KW-1185">Reference proteome</keyword>
<evidence type="ECO:0000313" key="2">
    <source>
        <dbReference type="Proteomes" id="UP000630353"/>
    </source>
</evidence>
<organism evidence="1 2">
    <name type="scientific">Thalassobaculum fulvum</name>
    <dbReference type="NCBI Taxonomy" id="1633335"/>
    <lineage>
        <taxon>Bacteria</taxon>
        <taxon>Pseudomonadati</taxon>
        <taxon>Pseudomonadota</taxon>
        <taxon>Alphaproteobacteria</taxon>
        <taxon>Rhodospirillales</taxon>
        <taxon>Thalassobaculaceae</taxon>
        <taxon>Thalassobaculum</taxon>
    </lineage>
</organism>
<proteinExistence type="predicted"/>
<dbReference type="InterPro" id="IPR014290">
    <property type="entry name" value="SUF_FeS_clus_asmbl_reg"/>
</dbReference>
<dbReference type="EMBL" id="BMZS01000010">
    <property type="protein sequence ID" value="GHD58413.1"/>
    <property type="molecule type" value="Genomic_DNA"/>
</dbReference>
<dbReference type="PROSITE" id="PS51197">
    <property type="entry name" value="HTH_RRF2_2"/>
    <property type="match status" value="1"/>
</dbReference>
<dbReference type="NCBIfam" id="TIGR02944">
    <property type="entry name" value="suf_reg_Xantho"/>
    <property type="match status" value="1"/>
</dbReference>
<protein>
    <submittedName>
        <fullName evidence="1">SUF system Fe-S cluster assembly regulator</fullName>
    </submittedName>
</protein>
<dbReference type="AlphaFoldDB" id="A0A918XWA0"/>
<comment type="caution">
    <text evidence="1">The sequence shown here is derived from an EMBL/GenBank/DDBJ whole genome shotgun (WGS) entry which is preliminary data.</text>
</comment>
<dbReference type="SUPFAM" id="SSF46785">
    <property type="entry name" value="Winged helix' DNA-binding domain"/>
    <property type="match status" value="1"/>
</dbReference>
<dbReference type="Pfam" id="PF02082">
    <property type="entry name" value="Rrf2"/>
    <property type="match status" value="1"/>
</dbReference>
<dbReference type="Proteomes" id="UP000630353">
    <property type="component" value="Unassembled WGS sequence"/>
</dbReference>
<name>A0A918XWA0_9PROT</name>
<dbReference type="PANTHER" id="PTHR33221:SF2">
    <property type="entry name" value="TRANSCRIPTIONAL REGULATOR"/>
    <property type="match status" value="1"/>
</dbReference>